<dbReference type="SUPFAM" id="SSF47661">
    <property type="entry name" value="t-snare proteins"/>
    <property type="match status" value="1"/>
</dbReference>
<evidence type="ECO:0000256" key="7">
    <source>
        <dbReference type="SAM" id="Phobius"/>
    </source>
</evidence>
<sequence>MSVRDRKDEFLHKTRKSDITFRLRHDTKHIEQGENVKFILNFLKKVEEINNQFTFVNKGIADVIKIQNAILEFNETDETLFSSYQSIKKELLSISKKISNLSKSYKEEQFVGRPAEFRICNTQTLTLKKEFASTISYYYSIQEEYRKTCKAQVKRQAEIAGADVSRLNLDEVIGSKTDIFLQTVLPDYDVTHHFLHEVKTRHENFLKMENTVEELRDLFFDFALIVQVDYALIDRIDKHSNAVDKMVRDSRGSTYRYKTAIKMTKFKKYLIILCLLVCLGIVIVVLITTLIK</sequence>
<dbReference type="GO" id="GO:0031201">
    <property type="term" value="C:SNARE complex"/>
    <property type="evidence" value="ECO:0007669"/>
    <property type="project" value="TreeGrafter"/>
</dbReference>
<accession>A0A8X6J1D4</accession>
<dbReference type="GO" id="GO:0006906">
    <property type="term" value="P:vesicle fusion"/>
    <property type="evidence" value="ECO:0007669"/>
    <property type="project" value="TreeGrafter"/>
</dbReference>
<keyword evidence="4" id="KW-0813">Transport</keyword>
<feature type="domain" description="T-SNARE coiled-coil homology" evidence="8">
    <location>
        <begin position="195"/>
        <end position="257"/>
    </location>
</feature>
<evidence type="ECO:0000256" key="1">
    <source>
        <dbReference type="ARBA" id="ARBA00004211"/>
    </source>
</evidence>
<dbReference type="OrthoDB" id="10255013at2759"/>
<feature type="transmembrane region" description="Helical" evidence="7">
    <location>
        <begin position="269"/>
        <end position="291"/>
    </location>
</feature>
<comment type="caution">
    <text evidence="9">The sequence shown here is derived from an EMBL/GenBank/DDBJ whole genome shotgun (WGS) entry which is preliminary data.</text>
</comment>
<evidence type="ECO:0000256" key="4">
    <source>
        <dbReference type="ARBA" id="ARBA00022775"/>
    </source>
</evidence>
<dbReference type="GO" id="GO:0012505">
    <property type="term" value="C:endomembrane system"/>
    <property type="evidence" value="ECO:0007669"/>
    <property type="project" value="TreeGrafter"/>
</dbReference>
<keyword evidence="10" id="KW-1185">Reference proteome</keyword>
<dbReference type="PANTHER" id="PTHR19957">
    <property type="entry name" value="SYNTAXIN"/>
    <property type="match status" value="1"/>
</dbReference>
<dbReference type="Gene3D" id="1.20.58.70">
    <property type="match status" value="1"/>
</dbReference>
<evidence type="ECO:0000256" key="5">
    <source>
        <dbReference type="ARBA" id="ARBA00022989"/>
    </source>
</evidence>
<dbReference type="GO" id="GO:0006886">
    <property type="term" value="P:intracellular protein transport"/>
    <property type="evidence" value="ECO:0007669"/>
    <property type="project" value="TreeGrafter"/>
</dbReference>
<proteinExistence type="inferred from homology"/>
<keyword evidence="4" id="KW-0532">Neurotransmitter transport</keyword>
<dbReference type="Pfam" id="PF00804">
    <property type="entry name" value="Syntaxin"/>
    <property type="match status" value="1"/>
</dbReference>
<keyword evidence="5 7" id="KW-1133">Transmembrane helix</keyword>
<evidence type="ECO:0000256" key="6">
    <source>
        <dbReference type="ARBA" id="ARBA00023136"/>
    </source>
</evidence>
<dbReference type="GO" id="GO:0006887">
    <property type="term" value="P:exocytosis"/>
    <property type="evidence" value="ECO:0007669"/>
    <property type="project" value="TreeGrafter"/>
</dbReference>
<dbReference type="AlphaFoldDB" id="A0A8X6J1D4"/>
<protein>
    <submittedName>
        <fullName evidence="9">Syntaxin-1A</fullName>
    </submittedName>
</protein>
<dbReference type="GO" id="GO:0005886">
    <property type="term" value="C:plasma membrane"/>
    <property type="evidence" value="ECO:0007669"/>
    <property type="project" value="TreeGrafter"/>
</dbReference>
<reference evidence="9" key="1">
    <citation type="submission" date="2020-07" db="EMBL/GenBank/DDBJ databases">
        <title>Multicomponent nature underlies the extraordinary mechanical properties of spider dragline silk.</title>
        <authorList>
            <person name="Kono N."/>
            <person name="Nakamura H."/>
            <person name="Mori M."/>
            <person name="Yoshida Y."/>
            <person name="Ohtoshi R."/>
            <person name="Malay A.D."/>
            <person name="Moran D.A.P."/>
            <person name="Tomita M."/>
            <person name="Numata K."/>
            <person name="Arakawa K."/>
        </authorList>
    </citation>
    <scope>NUCLEOTIDE SEQUENCE</scope>
</reference>
<dbReference type="Proteomes" id="UP000887116">
    <property type="component" value="Unassembled WGS sequence"/>
</dbReference>
<keyword evidence="3 7" id="KW-0812">Transmembrane</keyword>
<dbReference type="GO" id="GO:0048278">
    <property type="term" value="P:vesicle docking"/>
    <property type="evidence" value="ECO:0007669"/>
    <property type="project" value="TreeGrafter"/>
</dbReference>
<evidence type="ECO:0000256" key="2">
    <source>
        <dbReference type="ARBA" id="ARBA00009063"/>
    </source>
</evidence>
<dbReference type="GO" id="GO:0006836">
    <property type="term" value="P:neurotransmitter transport"/>
    <property type="evidence" value="ECO:0007669"/>
    <property type="project" value="UniProtKB-KW"/>
</dbReference>
<evidence type="ECO:0000313" key="9">
    <source>
        <dbReference type="EMBL" id="GFR15660.1"/>
    </source>
</evidence>
<evidence type="ECO:0000313" key="10">
    <source>
        <dbReference type="Proteomes" id="UP000887116"/>
    </source>
</evidence>
<dbReference type="GO" id="GO:0000149">
    <property type="term" value="F:SNARE binding"/>
    <property type="evidence" value="ECO:0007669"/>
    <property type="project" value="TreeGrafter"/>
</dbReference>
<evidence type="ECO:0000259" key="8">
    <source>
        <dbReference type="PROSITE" id="PS50192"/>
    </source>
</evidence>
<dbReference type="InterPro" id="IPR006011">
    <property type="entry name" value="Syntaxin_N"/>
</dbReference>
<keyword evidence="6 7" id="KW-0472">Membrane</keyword>
<dbReference type="PROSITE" id="PS50192">
    <property type="entry name" value="T_SNARE"/>
    <property type="match status" value="1"/>
</dbReference>
<comment type="subcellular location">
    <subcellularLocation>
        <location evidence="1">Membrane</location>
        <topology evidence="1">Single-pass type IV membrane protein</topology>
    </subcellularLocation>
</comment>
<dbReference type="InterPro" id="IPR010989">
    <property type="entry name" value="SNARE"/>
</dbReference>
<dbReference type="GO" id="GO:0005484">
    <property type="term" value="F:SNAP receptor activity"/>
    <property type="evidence" value="ECO:0007669"/>
    <property type="project" value="TreeGrafter"/>
</dbReference>
<comment type="similarity">
    <text evidence="2">Belongs to the syntaxin family.</text>
</comment>
<dbReference type="PANTHER" id="PTHR19957:SF307">
    <property type="entry name" value="PROTEIN SSO1-RELATED"/>
    <property type="match status" value="1"/>
</dbReference>
<dbReference type="Gene3D" id="1.20.5.110">
    <property type="match status" value="1"/>
</dbReference>
<dbReference type="InterPro" id="IPR045242">
    <property type="entry name" value="Syntaxin"/>
</dbReference>
<gene>
    <name evidence="9" type="primary">unc-64</name>
    <name evidence="9" type="ORF">TNCT_1721</name>
</gene>
<evidence type="ECO:0000256" key="3">
    <source>
        <dbReference type="ARBA" id="ARBA00022692"/>
    </source>
</evidence>
<name>A0A8X6J1D4_TRICU</name>
<organism evidence="9 10">
    <name type="scientific">Trichonephila clavata</name>
    <name type="common">Joro spider</name>
    <name type="synonym">Nephila clavata</name>
    <dbReference type="NCBI Taxonomy" id="2740835"/>
    <lineage>
        <taxon>Eukaryota</taxon>
        <taxon>Metazoa</taxon>
        <taxon>Ecdysozoa</taxon>
        <taxon>Arthropoda</taxon>
        <taxon>Chelicerata</taxon>
        <taxon>Arachnida</taxon>
        <taxon>Araneae</taxon>
        <taxon>Araneomorphae</taxon>
        <taxon>Entelegynae</taxon>
        <taxon>Araneoidea</taxon>
        <taxon>Nephilidae</taxon>
        <taxon>Trichonephila</taxon>
    </lineage>
</organism>
<dbReference type="EMBL" id="BMAO01037152">
    <property type="protein sequence ID" value="GFR15660.1"/>
    <property type="molecule type" value="Genomic_DNA"/>
</dbReference>
<dbReference type="InterPro" id="IPR000727">
    <property type="entry name" value="T_SNARE_dom"/>
</dbReference>